<accession>A0A379LPI1</accession>
<dbReference type="RefSeq" id="WP_028857701.1">
    <property type="nucleotide sequence ID" value="NZ_CAJHAQ010000001.1"/>
</dbReference>
<keyword evidence="1 5" id="KW-0808">Transferase</keyword>
<keyword evidence="2 5" id="KW-0012">Acyltransferase</keyword>
<proteinExistence type="inferred from homology"/>
<dbReference type="Proteomes" id="UP000254123">
    <property type="component" value="Unassembled WGS sequence"/>
</dbReference>
<evidence type="ECO:0000313" key="5">
    <source>
        <dbReference type="EMBL" id="SUD92015.1"/>
    </source>
</evidence>
<dbReference type="InterPro" id="IPR016181">
    <property type="entry name" value="Acyl_CoA_acyltransferase"/>
</dbReference>
<dbReference type="InterPro" id="IPR051531">
    <property type="entry name" value="N-acetyltransferase"/>
</dbReference>
<sequence length="168" mass="19119">MEIEVTPLAKNSYQDLFKFEQDNWDYFAQIVGARPDSYRNYDSFVRTQNDILQQQAKGDIAFYLIYQQSKLVGRINLRDIRSAEANLGYRICQSAGGKGIATLAVDKIINIAPQLEIKRINAIVSETNPASEKVLLKNGFEYSQTENEAVSLNDTMINIKHFYKLLAT</sequence>
<reference evidence="5 6" key="1">
    <citation type="submission" date="2018-06" db="EMBL/GenBank/DDBJ databases">
        <authorList>
            <consortium name="Pathogen Informatics"/>
            <person name="Doyle S."/>
        </authorList>
    </citation>
    <scope>NUCLEOTIDE SEQUENCE [LARGE SCALE GENOMIC DNA]</scope>
    <source>
        <strain evidence="5 6">NCTC10526</strain>
    </source>
</reference>
<evidence type="ECO:0000313" key="6">
    <source>
        <dbReference type="Proteomes" id="UP000254123"/>
    </source>
</evidence>
<name>A0A379LPI1_9GAMM</name>
<comment type="similarity">
    <text evidence="3">Belongs to the acetyltransferase family. RimJ subfamily.</text>
</comment>
<organism evidence="5 6">
    <name type="scientific">Psychrobacter phenylpyruvicus</name>
    <dbReference type="NCBI Taxonomy" id="29432"/>
    <lineage>
        <taxon>Bacteria</taxon>
        <taxon>Pseudomonadati</taxon>
        <taxon>Pseudomonadota</taxon>
        <taxon>Gammaproteobacteria</taxon>
        <taxon>Moraxellales</taxon>
        <taxon>Moraxellaceae</taxon>
        <taxon>Psychrobacter</taxon>
    </lineage>
</organism>
<dbReference type="InterPro" id="IPR000182">
    <property type="entry name" value="GNAT_dom"/>
</dbReference>
<feature type="domain" description="N-acetyltransferase" evidence="4">
    <location>
        <begin position="3"/>
        <end position="168"/>
    </location>
</feature>
<keyword evidence="6" id="KW-1185">Reference proteome</keyword>
<dbReference type="GO" id="GO:0008999">
    <property type="term" value="F:protein-N-terminal-alanine acetyltransferase activity"/>
    <property type="evidence" value="ECO:0007669"/>
    <property type="project" value="TreeGrafter"/>
</dbReference>
<evidence type="ECO:0000259" key="4">
    <source>
        <dbReference type="PROSITE" id="PS51186"/>
    </source>
</evidence>
<evidence type="ECO:0000256" key="3">
    <source>
        <dbReference type="ARBA" id="ARBA00038502"/>
    </source>
</evidence>
<evidence type="ECO:0000256" key="2">
    <source>
        <dbReference type="ARBA" id="ARBA00023315"/>
    </source>
</evidence>
<gene>
    <name evidence="5" type="primary">rimL</name>
    <name evidence="5" type="ORF">NCTC10526_02395</name>
</gene>
<dbReference type="Pfam" id="PF13302">
    <property type="entry name" value="Acetyltransf_3"/>
    <property type="match status" value="1"/>
</dbReference>
<dbReference type="EC" id="2.3.1.-" evidence="5"/>
<dbReference type="SUPFAM" id="SSF55729">
    <property type="entry name" value="Acyl-CoA N-acyltransferases (Nat)"/>
    <property type="match status" value="1"/>
</dbReference>
<dbReference type="Gene3D" id="3.40.630.30">
    <property type="match status" value="1"/>
</dbReference>
<dbReference type="GO" id="GO:0005737">
    <property type="term" value="C:cytoplasm"/>
    <property type="evidence" value="ECO:0007669"/>
    <property type="project" value="TreeGrafter"/>
</dbReference>
<protein>
    <submittedName>
        <fullName evidence="5">Ribosomal-protein-serine acetyltransferase</fullName>
        <ecNumber evidence="5">2.3.1.-</ecNumber>
    </submittedName>
</protein>
<evidence type="ECO:0000256" key="1">
    <source>
        <dbReference type="ARBA" id="ARBA00022679"/>
    </source>
</evidence>
<dbReference type="STRING" id="1123034.GCA_000685805_00002"/>
<dbReference type="AlphaFoldDB" id="A0A379LPI1"/>
<dbReference type="EMBL" id="UGVC01000001">
    <property type="protein sequence ID" value="SUD92015.1"/>
    <property type="molecule type" value="Genomic_DNA"/>
</dbReference>
<dbReference type="PANTHER" id="PTHR43792:SF8">
    <property type="entry name" value="[RIBOSOMAL PROTEIN US5]-ALANINE N-ACETYLTRANSFERASE"/>
    <property type="match status" value="1"/>
</dbReference>
<dbReference type="PROSITE" id="PS51186">
    <property type="entry name" value="GNAT"/>
    <property type="match status" value="1"/>
</dbReference>
<dbReference type="PANTHER" id="PTHR43792">
    <property type="entry name" value="GNAT FAMILY, PUTATIVE (AFU_ORTHOLOGUE AFUA_3G00765)-RELATED-RELATED"/>
    <property type="match status" value="1"/>
</dbReference>